<feature type="transmembrane region" description="Helical" evidence="9">
    <location>
        <begin position="223"/>
        <end position="244"/>
    </location>
</feature>
<dbReference type="GO" id="GO:0005886">
    <property type="term" value="C:plasma membrane"/>
    <property type="evidence" value="ECO:0007669"/>
    <property type="project" value="UniProtKB-SubCell"/>
</dbReference>
<keyword evidence="4" id="KW-0762">Sugar transport</keyword>
<dbReference type="GO" id="GO:0009401">
    <property type="term" value="P:phosphoenolpyruvate-dependent sugar phosphotransferase system"/>
    <property type="evidence" value="ECO:0007669"/>
    <property type="project" value="UniProtKB-KW"/>
</dbReference>
<evidence type="ECO:0000256" key="2">
    <source>
        <dbReference type="ARBA" id="ARBA00022448"/>
    </source>
</evidence>
<evidence type="ECO:0000313" key="10">
    <source>
        <dbReference type="EMBL" id="SKC85770.1"/>
    </source>
</evidence>
<name>A0A1T5MC50_9FIRM</name>
<keyword evidence="6 9" id="KW-0812">Transmembrane</keyword>
<feature type="transmembrane region" description="Helical" evidence="9">
    <location>
        <begin position="115"/>
        <end position="132"/>
    </location>
</feature>
<keyword evidence="5" id="KW-0598">Phosphotransferase system</keyword>
<keyword evidence="11" id="KW-1185">Reference proteome</keyword>
<gene>
    <name evidence="10" type="ORF">SAMN02194393_04442</name>
</gene>
<keyword evidence="8 9" id="KW-0472">Membrane</keyword>
<dbReference type="PROSITE" id="PS51108">
    <property type="entry name" value="PTS_EIID"/>
    <property type="match status" value="1"/>
</dbReference>
<evidence type="ECO:0000256" key="1">
    <source>
        <dbReference type="ARBA" id="ARBA00004651"/>
    </source>
</evidence>
<dbReference type="PANTHER" id="PTHR32502">
    <property type="entry name" value="N-ACETYLGALACTOSAMINE PERMEASE II COMPONENT-RELATED"/>
    <property type="match status" value="1"/>
</dbReference>
<feature type="transmembrane region" description="Helical" evidence="9">
    <location>
        <begin position="138"/>
        <end position="160"/>
    </location>
</feature>
<keyword evidence="3" id="KW-1003">Cell membrane</keyword>
<dbReference type="EMBL" id="FUZT01000013">
    <property type="protein sequence ID" value="SKC85770.1"/>
    <property type="molecule type" value="Genomic_DNA"/>
</dbReference>
<feature type="transmembrane region" description="Helical" evidence="9">
    <location>
        <begin position="181"/>
        <end position="203"/>
    </location>
</feature>
<dbReference type="AlphaFoldDB" id="A0A1T5MC50"/>
<evidence type="ECO:0000256" key="5">
    <source>
        <dbReference type="ARBA" id="ARBA00022683"/>
    </source>
</evidence>
<proteinExistence type="predicted"/>
<organism evidence="10 11">
    <name type="scientific">Maledivibacter halophilus</name>
    <dbReference type="NCBI Taxonomy" id="36842"/>
    <lineage>
        <taxon>Bacteria</taxon>
        <taxon>Bacillati</taxon>
        <taxon>Bacillota</taxon>
        <taxon>Clostridia</taxon>
        <taxon>Peptostreptococcales</taxon>
        <taxon>Caminicellaceae</taxon>
        <taxon>Maledivibacter</taxon>
    </lineage>
</organism>
<dbReference type="Proteomes" id="UP000190285">
    <property type="component" value="Unassembled WGS sequence"/>
</dbReference>
<dbReference type="PANTHER" id="PTHR32502:SF5">
    <property type="entry name" value="N-ACETYLGALACTOSAMINE PERMEASE IID COMPONENT-RELATED"/>
    <property type="match status" value="1"/>
</dbReference>
<evidence type="ECO:0000256" key="7">
    <source>
        <dbReference type="ARBA" id="ARBA00022989"/>
    </source>
</evidence>
<feature type="transmembrane region" description="Helical" evidence="9">
    <location>
        <begin position="251"/>
        <end position="270"/>
    </location>
</feature>
<dbReference type="STRING" id="36842.SAMN02194393_04442"/>
<keyword evidence="7 9" id="KW-1133">Transmembrane helix</keyword>
<sequence length="271" mass="29614">MSEKKLSKRALFRSWLTWLFFNGSSQSGVKMQGVAFCHSMTPIIKELYKDDKEGIKSALKRHLTLFNVEPQVGSVITGVSAAMEEQRANGAELDDDTINTVKVALMGPISGIGDTLVPGTLIPILLAIALGITKTSGLVGPLFYAIVYPVITILYSWYLFKFGYNAGINGIQNMLADGKMNALTDSLSVLGLLVIGALSATYINISTPLKYVRGEMVLSLQDILDRIMPGILPLVIVGLVYYLLSKKKKSPLWVMGFIFIFALVGTVLRIF</sequence>
<evidence type="ECO:0000256" key="6">
    <source>
        <dbReference type="ARBA" id="ARBA00022692"/>
    </source>
</evidence>
<evidence type="ECO:0000256" key="8">
    <source>
        <dbReference type="ARBA" id="ARBA00023136"/>
    </source>
</evidence>
<evidence type="ECO:0000256" key="3">
    <source>
        <dbReference type="ARBA" id="ARBA00022475"/>
    </source>
</evidence>
<keyword evidence="2" id="KW-0813">Transport</keyword>
<dbReference type="InterPro" id="IPR004704">
    <property type="entry name" value="PTS_IID_man"/>
</dbReference>
<evidence type="ECO:0000313" key="11">
    <source>
        <dbReference type="Proteomes" id="UP000190285"/>
    </source>
</evidence>
<accession>A0A1T5MC50</accession>
<dbReference type="InterPro" id="IPR050303">
    <property type="entry name" value="GatZ_KbaZ_carbometab"/>
</dbReference>
<evidence type="ECO:0000256" key="4">
    <source>
        <dbReference type="ARBA" id="ARBA00022597"/>
    </source>
</evidence>
<reference evidence="10 11" key="1">
    <citation type="submission" date="2017-02" db="EMBL/GenBank/DDBJ databases">
        <authorList>
            <person name="Peterson S.W."/>
        </authorList>
    </citation>
    <scope>NUCLEOTIDE SEQUENCE [LARGE SCALE GENOMIC DNA]</scope>
    <source>
        <strain evidence="10 11">M1</strain>
    </source>
</reference>
<dbReference type="RefSeq" id="WP_079494779.1">
    <property type="nucleotide sequence ID" value="NZ_FUZT01000013.1"/>
</dbReference>
<evidence type="ECO:0000256" key="9">
    <source>
        <dbReference type="SAM" id="Phobius"/>
    </source>
</evidence>
<comment type="subcellular location">
    <subcellularLocation>
        <location evidence="1">Cell membrane</location>
        <topology evidence="1">Multi-pass membrane protein</topology>
    </subcellularLocation>
</comment>
<dbReference type="OrthoDB" id="9795582at2"/>
<dbReference type="Pfam" id="PF03613">
    <property type="entry name" value="EIID-AGA"/>
    <property type="match status" value="1"/>
</dbReference>
<protein>
    <submittedName>
        <fullName evidence="10">PTS system, mannose-specific IID component</fullName>
    </submittedName>
</protein>